<feature type="transmembrane region" description="Helical" evidence="1">
    <location>
        <begin position="93"/>
        <end position="110"/>
    </location>
</feature>
<dbReference type="EMBL" id="PDKD01000001">
    <property type="protein sequence ID" value="RXJ92925.1"/>
    <property type="molecule type" value="Genomic_DNA"/>
</dbReference>
<evidence type="ECO:0000313" key="5">
    <source>
        <dbReference type="Proteomes" id="UP000254504"/>
    </source>
</evidence>
<keyword evidence="1" id="KW-0812">Transmembrane</keyword>
<dbReference type="Proteomes" id="UP000254504">
    <property type="component" value="Chromosome"/>
</dbReference>
<feature type="transmembrane region" description="Helical" evidence="1">
    <location>
        <begin position="201"/>
        <end position="223"/>
    </location>
</feature>
<dbReference type="InterPro" id="IPR036938">
    <property type="entry name" value="PAP2/HPO_sf"/>
</dbReference>
<dbReference type="AlphaFoldDB" id="A0AAD0VLP1"/>
<feature type="transmembrane region" description="Helical" evidence="1">
    <location>
        <begin position="151"/>
        <end position="169"/>
    </location>
</feature>
<keyword evidence="1" id="KW-1133">Transmembrane helix</keyword>
<proteinExistence type="predicted"/>
<accession>A0AAD0VLP1</accession>
<dbReference type="InterPro" id="IPR000326">
    <property type="entry name" value="PAP2/HPO"/>
</dbReference>
<dbReference type="Pfam" id="PF01569">
    <property type="entry name" value="PAP2"/>
    <property type="match status" value="1"/>
</dbReference>
<dbReference type="CDD" id="cd03396">
    <property type="entry name" value="PAP2_like_6"/>
    <property type="match status" value="1"/>
</dbReference>
<reference evidence="4 6" key="1">
    <citation type="submission" date="2017-10" db="EMBL/GenBank/DDBJ databases">
        <title>Genomics of the genus Arcobacter.</title>
        <authorList>
            <person name="Perez-Cataluna A."/>
            <person name="Figueras M.J."/>
        </authorList>
    </citation>
    <scope>NUCLEOTIDE SEQUENCE [LARGE SCALE GENOMIC DNA]</scope>
    <source>
        <strain evidence="4 6">LMG 25534</strain>
    </source>
</reference>
<dbReference type="KEGG" id="atp:ATR_0526"/>
<keyword evidence="1" id="KW-0472">Membrane</keyword>
<sequence length="230" mass="26743">MTTETINKQIIVTAIVFIVTILIFELTKLDIYIQSYFYNFEDKHWLIQKDQTLKYIFYDGFKKLFIIISIIFIVLSLLSFSKRFNLLNRYKKGLIIVALTMLFVPALAIFKNYTNMPCPYNVVTFGGKYPEIKLFETYPKDFVQETKSRCYPAGHATMGFSLMALYFLFKTRRAKNIALLFGVIAGVLTGGYKMLVGHHFLSHTLATMILAWLVILLVVKFVYKIKMLEE</sequence>
<dbReference type="SUPFAM" id="SSF48317">
    <property type="entry name" value="Acid phosphatase/Vanadium-dependent haloperoxidase"/>
    <property type="match status" value="1"/>
</dbReference>
<feature type="transmembrane region" description="Helical" evidence="1">
    <location>
        <begin position="64"/>
        <end position="81"/>
    </location>
</feature>
<name>A0AAD0VLP1_9BACT</name>
<keyword evidence="6" id="KW-1185">Reference proteome</keyword>
<evidence type="ECO:0000313" key="4">
    <source>
        <dbReference type="EMBL" id="RXJ92925.1"/>
    </source>
</evidence>
<feature type="transmembrane region" description="Helical" evidence="1">
    <location>
        <begin position="176"/>
        <end position="195"/>
    </location>
</feature>
<protein>
    <submittedName>
        <fullName evidence="3">Phosphoesterase</fullName>
    </submittedName>
</protein>
<gene>
    <name evidence="3" type="ORF">ATR_0526</name>
    <name evidence="4" type="ORF">CRU87_00090</name>
</gene>
<dbReference type="EMBL" id="CP031367">
    <property type="protein sequence ID" value="AXK48407.1"/>
    <property type="molecule type" value="Genomic_DNA"/>
</dbReference>
<evidence type="ECO:0000259" key="2">
    <source>
        <dbReference type="SMART" id="SM00014"/>
    </source>
</evidence>
<dbReference type="Proteomes" id="UP000289132">
    <property type="component" value="Unassembled WGS sequence"/>
</dbReference>
<organism evidence="3 5">
    <name type="scientific">Aliarcobacter trophiarum LMG 25534</name>
    <dbReference type="NCBI Taxonomy" id="1032241"/>
    <lineage>
        <taxon>Bacteria</taxon>
        <taxon>Pseudomonadati</taxon>
        <taxon>Campylobacterota</taxon>
        <taxon>Epsilonproteobacteria</taxon>
        <taxon>Campylobacterales</taxon>
        <taxon>Arcobacteraceae</taxon>
        <taxon>Aliarcobacter</taxon>
    </lineage>
</organism>
<evidence type="ECO:0000256" key="1">
    <source>
        <dbReference type="SAM" id="Phobius"/>
    </source>
</evidence>
<feature type="transmembrane region" description="Helical" evidence="1">
    <location>
        <begin position="12"/>
        <end position="33"/>
    </location>
</feature>
<evidence type="ECO:0000313" key="6">
    <source>
        <dbReference type="Proteomes" id="UP000289132"/>
    </source>
</evidence>
<evidence type="ECO:0000313" key="3">
    <source>
        <dbReference type="EMBL" id="AXK48407.1"/>
    </source>
</evidence>
<feature type="domain" description="Phosphatidic acid phosphatase type 2/haloperoxidase" evidence="2">
    <location>
        <begin position="94"/>
        <end position="219"/>
    </location>
</feature>
<reference evidence="3 5" key="2">
    <citation type="submission" date="2018-07" db="EMBL/GenBank/DDBJ databases">
        <title>Complete genome of the Arcobacter trophiarum type strain LMG 25534.</title>
        <authorList>
            <person name="Miller W.G."/>
            <person name="Yee E."/>
        </authorList>
    </citation>
    <scope>NUCLEOTIDE SEQUENCE [LARGE SCALE GENOMIC DNA]</scope>
    <source>
        <strain evidence="3 5">LMG 25534</strain>
    </source>
</reference>
<dbReference type="RefSeq" id="WP_115427943.1">
    <property type="nucleotide sequence ID" value="NZ_CP031367.1"/>
</dbReference>
<dbReference type="SMART" id="SM00014">
    <property type="entry name" value="acidPPc"/>
    <property type="match status" value="1"/>
</dbReference>
<dbReference type="Gene3D" id="1.20.144.10">
    <property type="entry name" value="Phosphatidic acid phosphatase type 2/haloperoxidase"/>
    <property type="match status" value="1"/>
</dbReference>